<keyword evidence="1" id="KW-1133">Transmembrane helix</keyword>
<name>A0A5J4VTV8_9EUKA</name>
<dbReference type="EMBL" id="SNRW01005075">
    <property type="protein sequence ID" value="KAA6385850.1"/>
    <property type="molecule type" value="Genomic_DNA"/>
</dbReference>
<dbReference type="OrthoDB" id="5979581at2759"/>
<reference evidence="3 4" key="1">
    <citation type="submission" date="2019-03" db="EMBL/GenBank/DDBJ databases">
        <title>Single cell metagenomics reveals metabolic interactions within the superorganism composed of flagellate Streblomastix strix and complex community of Bacteroidetes bacteria on its surface.</title>
        <authorList>
            <person name="Treitli S.C."/>
            <person name="Kolisko M."/>
            <person name="Husnik F."/>
            <person name="Keeling P."/>
            <person name="Hampl V."/>
        </authorList>
    </citation>
    <scope>NUCLEOTIDE SEQUENCE [LARGE SCALE GENOMIC DNA]</scope>
    <source>
        <strain evidence="3">ST1C</strain>
    </source>
</reference>
<dbReference type="GO" id="GO:0005634">
    <property type="term" value="C:nucleus"/>
    <property type="evidence" value="ECO:0007669"/>
    <property type="project" value="TreeGrafter"/>
</dbReference>
<dbReference type="PANTHER" id="PTHR44167">
    <property type="entry name" value="OVARIAN-SPECIFIC SERINE/THREONINE-PROTEIN KINASE LOK-RELATED"/>
    <property type="match status" value="1"/>
</dbReference>
<feature type="domain" description="Protein kinase" evidence="2">
    <location>
        <begin position="1"/>
        <end position="200"/>
    </location>
</feature>
<evidence type="ECO:0000313" key="4">
    <source>
        <dbReference type="Proteomes" id="UP000324800"/>
    </source>
</evidence>
<evidence type="ECO:0000313" key="3">
    <source>
        <dbReference type="EMBL" id="KAA6385850.1"/>
    </source>
</evidence>
<dbReference type="SUPFAM" id="SSF56112">
    <property type="entry name" value="Protein kinase-like (PK-like)"/>
    <property type="match status" value="1"/>
</dbReference>
<evidence type="ECO:0000259" key="2">
    <source>
        <dbReference type="PROSITE" id="PS50011"/>
    </source>
</evidence>
<dbReference type="InterPro" id="IPR000719">
    <property type="entry name" value="Prot_kinase_dom"/>
</dbReference>
<dbReference type="Gene3D" id="1.10.510.10">
    <property type="entry name" value="Transferase(Phosphotransferase) domain 1"/>
    <property type="match status" value="1"/>
</dbReference>
<dbReference type="GO" id="GO:0044773">
    <property type="term" value="P:mitotic DNA damage checkpoint signaling"/>
    <property type="evidence" value="ECO:0007669"/>
    <property type="project" value="TreeGrafter"/>
</dbReference>
<keyword evidence="1" id="KW-0812">Transmembrane</keyword>
<proteinExistence type="predicted"/>
<dbReference type="Proteomes" id="UP000324800">
    <property type="component" value="Unassembled WGS sequence"/>
</dbReference>
<dbReference type="GO" id="GO:0004674">
    <property type="term" value="F:protein serine/threonine kinase activity"/>
    <property type="evidence" value="ECO:0007669"/>
    <property type="project" value="TreeGrafter"/>
</dbReference>
<dbReference type="PANTHER" id="PTHR44167:SF24">
    <property type="entry name" value="SERINE_THREONINE-PROTEIN KINASE CHK2"/>
    <property type="match status" value="1"/>
</dbReference>
<accession>A0A5J4VTV8</accession>
<organism evidence="3 4">
    <name type="scientific">Streblomastix strix</name>
    <dbReference type="NCBI Taxonomy" id="222440"/>
    <lineage>
        <taxon>Eukaryota</taxon>
        <taxon>Metamonada</taxon>
        <taxon>Preaxostyla</taxon>
        <taxon>Oxymonadida</taxon>
        <taxon>Streblomastigidae</taxon>
        <taxon>Streblomastix</taxon>
    </lineage>
</organism>
<keyword evidence="1" id="KW-0472">Membrane</keyword>
<dbReference type="AlphaFoldDB" id="A0A5J4VTV8"/>
<protein>
    <recommendedName>
        <fullName evidence="2">Protein kinase domain-containing protein</fullName>
    </recommendedName>
</protein>
<sequence>MQGSGQMYASIEDFTDFDTLILGTLYMTVQFIQIEFVLLVVRFYSLYFSDVNHNIGASGSQQNGWVGSAKIIPMQQKNDIEFTMLQKVGHPFIIPYQGLQQSNDHIVVYTELADYYSLADLLGKSMLDEFVVKQIAWEILLALQRIHQQGYIHGNLKLDNIIFRTNPKTQGIDAQLCNFSLGRQIGDRIILKENGPSCMG</sequence>
<feature type="non-terminal residue" evidence="3">
    <location>
        <position position="200"/>
    </location>
</feature>
<dbReference type="Pfam" id="PF00069">
    <property type="entry name" value="Pkinase"/>
    <property type="match status" value="1"/>
</dbReference>
<dbReference type="PROSITE" id="PS50011">
    <property type="entry name" value="PROTEIN_KINASE_DOM"/>
    <property type="match status" value="1"/>
</dbReference>
<dbReference type="GO" id="GO:0005524">
    <property type="term" value="F:ATP binding"/>
    <property type="evidence" value="ECO:0007669"/>
    <property type="project" value="InterPro"/>
</dbReference>
<dbReference type="InterPro" id="IPR011009">
    <property type="entry name" value="Kinase-like_dom_sf"/>
</dbReference>
<evidence type="ECO:0000256" key="1">
    <source>
        <dbReference type="SAM" id="Phobius"/>
    </source>
</evidence>
<feature type="transmembrane region" description="Helical" evidence="1">
    <location>
        <begin position="20"/>
        <end position="41"/>
    </location>
</feature>
<comment type="caution">
    <text evidence="3">The sequence shown here is derived from an EMBL/GenBank/DDBJ whole genome shotgun (WGS) entry which is preliminary data.</text>
</comment>
<gene>
    <name evidence="3" type="ORF">EZS28_018625</name>
</gene>